<sequence>MEFRSESNGLEGSGRDEERCMGWSTAVDRSTASNHGNDFRTTWRSVIPLLLFTHLQVSPNNG</sequence>
<protein>
    <submittedName>
        <fullName evidence="1">Uncharacterized protein</fullName>
    </submittedName>
</protein>
<reference evidence="1 2" key="2">
    <citation type="journal article" date="2009" name="PLoS ONE">
        <title>An integrated genetic and cytogenetic map of the cucumber genome.</title>
        <authorList>
            <person name="Ren Y."/>
            <person name="Zhang Z."/>
            <person name="Liu J."/>
            <person name="Staub J.E."/>
            <person name="Han Y."/>
            <person name="Cheng Z."/>
            <person name="Li X."/>
            <person name="Lu J."/>
            <person name="Miao H."/>
            <person name="Kang H."/>
            <person name="Xie B."/>
            <person name="Gu X."/>
            <person name="Wang X."/>
            <person name="Du Y."/>
            <person name="Jin W."/>
            <person name="Huang S."/>
        </authorList>
    </citation>
    <scope>NUCLEOTIDE SEQUENCE [LARGE SCALE GENOMIC DNA]</scope>
    <source>
        <strain evidence="2">cv. 9930</strain>
    </source>
</reference>
<dbReference type="AlphaFoldDB" id="A0A0A0LF38"/>
<organism evidence="1 2">
    <name type="scientific">Cucumis sativus</name>
    <name type="common">Cucumber</name>
    <dbReference type="NCBI Taxonomy" id="3659"/>
    <lineage>
        <taxon>Eukaryota</taxon>
        <taxon>Viridiplantae</taxon>
        <taxon>Streptophyta</taxon>
        <taxon>Embryophyta</taxon>
        <taxon>Tracheophyta</taxon>
        <taxon>Spermatophyta</taxon>
        <taxon>Magnoliopsida</taxon>
        <taxon>eudicotyledons</taxon>
        <taxon>Gunneridae</taxon>
        <taxon>Pentapetalae</taxon>
        <taxon>rosids</taxon>
        <taxon>fabids</taxon>
        <taxon>Cucurbitales</taxon>
        <taxon>Cucurbitaceae</taxon>
        <taxon>Benincaseae</taxon>
        <taxon>Cucumis</taxon>
    </lineage>
</organism>
<gene>
    <name evidence="1" type="ORF">Csa_2G005910</name>
</gene>
<name>A0A0A0LF38_CUCSA</name>
<dbReference type="EMBL" id="CM002923">
    <property type="protein sequence ID" value="KGN60645.1"/>
    <property type="molecule type" value="Genomic_DNA"/>
</dbReference>
<evidence type="ECO:0000313" key="2">
    <source>
        <dbReference type="Proteomes" id="UP000029981"/>
    </source>
</evidence>
<reference evidence="1 2" key="1">
    <citation type="journal article" date="2009" name="Nat. Genet.">
        <title>The genome of the cucumber, Cucumis sativus L.</title>
        <authorList>
            <person name="Huang S."/>
            <person name="Li R."/>
            <person name="Zhang Z."/>
            <person name="Li L."/>
            <person name="Gu X."/>
            <person name="Fan W."/>
            <person name="Lucas W.J."/>
            <person name="Wang X."/>
            <person name="Xie B."/>
            <person name="Ni P."/>
            <person name="Ren Y."/>
            <person name="Zhu H."/>
            <person name="Li J."/>
            <person name="Lin K."/>
            <person name="Jin W."/>
            <person name="Fei Z."/>
            <person name="Li G."/>
            <person name="Staub J."/>
            <person name="Kilian A."/>
            <person name="van der Vossen E.A."/>
            <person name="Wu Y."/>
            <person name="Guo J."/>
            <person name="He J."/>
            <person name="Jia Z."/>
            <person name="Ren Y."/>
            <person name="Tian G."/>
            <person name="Lu Y."/>
            <person name="Ruan J."/>
            <person name="Qian W."/>
            <person name="Wang M."/>
            <person name="Huang Q."/>
            <person name="Li B."/>
            <person name="Xuan Z."/>
            <person name="Cao J."/>
            <person name="Asan"/>
            <person name="Wu Z."/>
            <person name="Zhang J."/>
            <person name="Cai Q."/>
            <person name="Bai Y."/>
            <person name="Zhao B."/>
            <person name="Han Y."/>
            <person name="Li Y."/>
            <person name="Li X."/>
            <person name="Wang S."/>
            <person name="Shi Q."/>
            <person name="Liu S."/>
            <person name="Cho W.K."/>
            <person name="Kim J.Y."/>
            <person name="Xu Y."/>
            <person name="Heller-Uszynska K."/>
            <person name="Miao H."/>
            <person name="Cheng Z."/>
            <person name="Zhang S."/>
            <person name="Wu J."/>
            <person name="Yang Y."/>
            <person name="Kang H."/>
            <person name="Li M."/>
            <person name="Liang H."/>
            <person name="Ren X."/>
            <person name="Shi Z."/>
            <person name="Wen M."/>
            <person name="Jian M."/>
            <person name="Yang H."/>
            <person name="Zhang G."/>
            <person name="Yang Z."/>
            <person name="Chen R."/>
            <person name="Liu S."/>
            <person name="Li J."/>
            <person name="Ma L."/>
            <person name="Liu H."/>
            <person name="Zhou Y."/>
            <person name="Zhao J."/>
            <person name="Fang X."/>
            <person name="Li G."/>
            <person name="Fang L."/>
            <person name="Li Y."/>
            <person name="Liu D."/>
            <person name="Zheng H."/>
            <person name="Zhang Y."/>
            <person name="Qin N."/>
            <person name="Li Z."/>
            <person name="Yang G."/>
            <person name="Yang S."/>
            <person name="Bolund L."/>
            <person name="Kristiansen K."/>
            <person name="Zheng H."/>
            <person name="Li S."/>
            <person name="Zhang X."/>
            <person name="Yang H."/>
            <person name="Wang J."/>
            <person name="Sun R."/>
            <person name="Zhang B."/>
            <person name="Jiang S."/>
            <person name="Wang J."/>
            <person name="Du Y."/>
            <person name="Li S."/>
        </authorList>
    </citation>
    <scope>NUCLEOTIDE SEQUENCE [LARGE SCALE GENOMIC DNA]</scope>
    <source>
        <strain evidence="2">cv. 9930</strain>
    </source>
</reference>
<evidence type="ECO:0000313" key="1">
    <source>
        <dbReference type="EMBL" id="KGN60645.1"/>
    </source>
</evidence>
<dbReference type="Proteomes" id="UP000029981">
    <property type="component" value="Chromosome 2"/>
</dbReference>
<dbReference type="Gramene" id="KGN60645">
    <property type="protein sequence ID" value="KGN60645"/>
    <property type="gene ID" value="Csa_2G005910"/>
</dbReference>
<proteinExistence type="predicted"/>
<keyword evidence="2" id="KW-1185">Reference proteome</keyword>
<reference evidence="1 2" key="3">
    <citation type="journal article" date="2010" name="BMC Genomics">
        <title>Transcriptome sequencing and comparative analysis of cucumber flowers with different sex types.</title>
        <authorList>
            <person name="Guo S."/>
            <person name="Zheng Y."/>
            <person name="Joung J.G."/>
            <person name="Liu S."/>
            <person name="Zhang Z."/>
            <person name="Crasta O.R."/>
            <person name="Sobral B.W."/>
            <person name="Xu Y."/>
            <person name="Huang S."/>
            <person name="Fei Z."/>
        </authorList>
    </citation>
    <scope>NUCLEOTIDE SEQUENCE [LARGE SCALE GENOMIC DNA]</scope>
    <source>
        <strain evidence="2">cv. 9930</strain>
    </source>
</reference>
<accession>A0A0A0LF38</accession>
<reference evidence="1 2" key="4">
    <citation type="journal article" date="2011" name="BMC Genomics">
        <title>RNA-Seq improves annotation of protein-coding genes in the cucumber genome.</title>
        <authorList>
            <person name="Li Z."/>
            <person name="Zhang Z."/>
            <person name="Yan P."/>
            <person name="Huang S."/>
            <person name="Fei Z."/>
            <person name="Lin K."/>
        </authorList>
    </citation>
    <scope>NUCLEOTIDE SEQUENCE [LARGE SCALE GENOMIC DNA]</scope>
    <source>
        <strain evidence="2">cv. 9930</strain>
    </source>
</reference>